<evidence type="ECO:0000256" key="1">
    <source>
        <dbReference type="ARBA" id="ARBA00004496"/>
    </source>
</evidence>
<dbReference type="InterPro" id="IPR014756">
    <property type="entry name" value="Ig_E-set"/>
</dbReference>
<dbReference type="eggNOG" id="KOG3205">
    <property type="taxonomic scope" value="Eukaryota"/>
</dbReference>
<gene>
    <name evidence="5" type="ORF">CTRG_04590</name>
</gene>
<keyword evidence="6" id="KW-1185">Reference proteome</keyword>
<dbReference type="EMBL" id="GG692400">
    <property type="protein sequence ID" value="EER31807.1"/>
    <property type="molecule type" value="Genomic_DNA"/>
</dbReference>
<dbReference type="OrthoDB" id="4005750at2759"/>
<dbReference type="GO" id="GO:0005829">
    <property type="term" value="C:cytosol"/>
    <property type="evidence" value="ECO:0007669"/>
    <property type="project" value="TreeGrafter"/>
</dbReference>
<feature type="region of interest" description="Disordered" evidence="4">
    <location>
        <begin position="1"/>
        <end position="23"/>
    </location>
</feature>
<dbReference type="SUPFAM" id="SSF81296">
    <property type="entry name" value="E set domains"/>
    <property type="match status" value="1"/>
</dbReference>
<dbReference type="Proteomes" id="UP000002037">
    <property type="component" value="Unassembled WGS sequence"/>
</dbReference>
<dbReference type="PANTHER" id="PTHR10980:SF3">
    <property type="entry name" value="LD16419P"/>
    <property type="match status" value="1"/>
</dbReference>
<evidence type="ECO:0000256" key="4">
    <source>
        <dbReference type="SAM" id="MobiDB-lite"/>
    </source>
</evidence>
<evidence type="ECO:0000256" key="2">
    <source>
        <dbReference type="ARBA" id="ARBA00009758"/>
    </source>
</evidence>
<evidence type="ECO:0000313" key="6">
    <source>
        <dbReference type="Proteomes" id="UP000002037"/>
    </source>
</evidence>
<dbReference type="PANTHER" id="PTHR10980">
    <property type="entry name" value="RHO GDP-DISSOCIATION INHIBITOR"/>
    <property type="match status" value="1"/>
</dbReference>
<evidence type="ECO:0000313" key="5">
    <source>
        <dbReference type="EMBL" id="EER31807.1"/>
    </source>
</evidence>
<dbReference type="RefSeq" id="XP_002550292.1">
    <property type="nucleotide sequence ID" value="XM_002550246.1"/>
</dbReference>
<comment type="similarity">
    <text evidence="2">Belongs to the Rho GDI family.</text>
</comment>
<dbReference type="STRING" id="294747.C5MEU7"/>
<dbReference type="VEuPathDB" id="FungiDB:CTRG_04590"/>
<accession>C5MEU7</accession>
<dbReference type="Pfam" id="PF02115">
    <property type="entry name" value="Rho_GDI"/>
    <property type="match status" value="1"/>
</dbReference>
<dbReference type="Gene3D" id="2.70.50.30">
    <property type="entry name" value="Coagulation Factor XIII, subunit A, domain 1"/>
    <property type="match status" value="1"/>
</dbReference>
<dbReference type="GO" id="GO:0007266">
    <property type="term" value="P:Rho protein signal transduction"/>
    <property type="evidence" value="ECO:0007669"/>
    <property type="project" value="InterPro"/>
</dbReference>
<keyword evidence="3" id="KW-0963">Cytoplasm</keyword>
<evidence type="ECO:0008006" key="7">
    <source>
        <dbReference type="Google" id="ProtNLM"/>
    </source>
</evidence>
<dbReference type="InterPro" id="IPR000406">
    <property type="entry name" value="Rho_GDI"/>
</dbReference>
<reference evidence="5 6" key="1">
    <citation type="journal article" date="2009" name="Nature">
        <title>Evolution of pathogenicity and sexual reproduction in eight Candida genomes.</title>
        <authorList>
            <person name="Butler G."/>
            <person name="Rasmussen M.D."/>
            <person name="Lin M.F."/>
            <person name="Santos M.A."/>
            <person name="Sakthikumar S."/>
            <person name="Munro C.A."/>
            <person name="Rheinbay E."/>
            <person name="Grabherr M."/>
            <person name="Forche A."/>
            <person name="Reedy J.L."/>
            <person name="Agrafioti I."/>
            <person name="Arnaud M.B."/>
            <person name="Bates S."/>
            <person name="Brown A.J."/>
            <person name="Brunke S."/>
            <person name="Costanzo M.C."/>
            <person name="Fitzpatrick D.A."/>
            <person name="de Groot P.W."/>
            <person name="Harris D."/>
            <person name="Hoyer L.L."/>
            <person name="Hube B."/>
            <person name="Klis F.M."/>
            <person name="Kodira C."/>
            <person name="Lennard N."/>
            <person name="Logue M.E."/>
            <person name="Martin R."/>
            <person name="Neiman A.M."/>
            <person name="Nikolaou E."/>
            <person name="Quail M.A."/>
            <person name="Quinn J."/>
            <person name="Santos M.C."/>
            <person name="Schmitzberger F.F."/>
            <person name="Sherlock G."/>
            <person name="Shah P."/>
            <person name="Silverstein K.A."/>
            <person name="Skrzypek M.S."/>
            <person name="Soll D."/>
            <person name="Staggs R."/>
            <person name="Stansfield I."/>
            <person name="Stumpf M.P."/>
            <person name="Sudbery P.E."/>
            <person name="Srikantha T."/>
            <person name="Zeng Q."/>
            <person name="Berman J."/>
            <person name="Berriman M."/>
            <person name="Heitman J."/>
            <person name="Gow N.A."/>
            <person name="Lorenz M.C."/>
            <person name="Birren B.W."/>
            <person name="Kellis M."/>
            <person name="Cuomo C.A."/>
        </authorList>
    </citation>
    <scope>NUCLEOTIDE SEQUENCE [LARGE SCALE GENOMIC DNA]</scope>
    <source>
        <strain evidence="6">ATCC MYA-3404 / T1</strain>
    </source>
</reference>
<evidence type="ECO:0000256" key="3">
    <source>
        <dbReference type="ARBA" id="ARBA00022490"/>
    </source>
</evidence>
<dbReference type="HOGENOM" id="CLU_138077_0_0_1"/>
<dbReference type="KEGG" id="ctp:CTRG_04590"/>
<dbReference type="GO" id="GO:0016020">
    <property type="term" value="C:membrane"/>
    <property type="evidence" value="ECO:0007669"/>
    <property type="project" value="TreeGrafter"/>
</dbReference>
<dbReference type="GO" id="GO:0005094">
    <property type="term" value="F:Rho GDP-dissociation inhibitor activity"/>
    <property type="evidence" value="ECO:0007669"/>
    <property type="project" value="InterPro"/>
</dbReference>
<proteinExistence type="inferred from homology"/>
<protein>
    <recommendedName>
        <fullName evidence="7">Rho GDP-dissociation inhibitor</fullName>
    </recommendedName>
</protein>
<dbReference type="InterPro" id="IPR024792">
    <property type="entry name" value="RhoGDI_dom_sf"/>
</dbReference>
<name>C5MEU7_CANTT</name>
<dbReference type="GeneID" id="8301122"/>
<organism evidence="5 6">
    <name type="scientific">Candida tropicalis (strain ATCC MYA-3404 / T1)</name>
    <name type="common">Yeast</name>
    <dbReference type="NCBI Taxonomy" id="294747"/>
    <lineage>
        <taxon>Eukaryota</taxon>
        <taxon>Fungi</taxon>
        <taxon>Dikarya</taxon>
        <taxon>Ascomycota</taxon>
        <taxon>Saccharomycotina</taxon>
        <taxon>Pichiomycetes</taxon>
        <taxon>Debaryomycetaceae</taxon>
        <taxon>Candida/Lodderomyces clade</taxon>
        <taxon>Candida</taxon>
    </lineage>
</organism>
<comment type="subcellular location">
    <subcellularLocation>
        <location evidence="1">Cytoplasm</location>
    </subcellularLocation>
</comment>
<dbReference type="AlphaFoldDB" id="C5MEU7"/>
<sequence>MSDKSNALGAPKTSSQTKGKKTREEILAGFENDLLRFESMSIKIVGFDEPLEFSRTMDPMPQKLHFIIPEYSIYKLTIRYKVKARPLRVLSYHQTIKRKGIPVDDRNLPMIEDAWVNKHGDDEDFHEVTFPPSGVPGGSFLRGDYKAKSIVKEEGKPIWSYKWTLEVVKKGTKPAIGGFEVDDDDEDYEDN</sequence>